<dbReference type="EMBL" id="DVHA01000315">
    <property type="protein sequence ID" value="HIR61829.1"/>
    <property type="molecule type" value="Genomic_DNA"/>
</dbReference>
<gene>
    <name evidence="1" type="ORF">IAB37_09675</name>
</gene>
<reference evidence="1" key="2">
    <citation type="journal article" date="2021" name="PeerJ">
        <title>Extensive microbial diversity within the chicken gut microbiome revealed by metagenomics and culture.</title>
        <authorList>
            <person name="Gilroy R."/>
            <person name="Ravi A."/>
            <person name="Getino M."/>
            <person name="Pursley I."/>
            <person name="Horton D.L."/>
            <person name="Alikhan N.F."/>
            <person name="Baker D."/>
            <person name="Gharbi K."/>
            <person name="Hall N."/>
            <person name="Watson M."/>
            <person name="Adriaenssens E.M."/>
            <person name="Foster-Nyarko E."/>
            <person name="Jarju S."/>
            <person name="Secka A."/>
            <person name="Antonio M."/>
            <person name="Oren A."/>
            <person name="Chaudhuri R.R."/>
            <person name="La Ragione R."/>
            <person name="Hildebrand F."/>
            <person name="Pallen M.J."/>
        </authorList>
    </citation>
    <scope>NUCLEOTIDE SEQUENCE</scope>
    <source>
        <strain evidence="1">CHK189-12415</strain>
    </source>
</reference>
<sequence>MPRHLLLYGPPACGKSTAILRALGPARRLAGGYRTLRLWKGDVRAGFRQIPANSPEGTDAPWAEADGGVFLTLGPGEGEKRLHPDVLLNETLPLLEAEAPFYIIDECGGRELMLRPFREALVRRLTG</sequence>
<proteinExistence type="predicted"/>
<dbReference type="InterPro" id="IPR027417">
    <property type="entry name" value="P-loop_NTPase"/>
</dbReference>
<accession>A0A9D1DZ47</accession>
<evidence type="ECO:0000313" key="1">
    <source>
        <dbReference type="EMBL" id="HIR61829.1"/>
    </source>
</evidence>
<name>A0A9D1DZ47_9FIRM</name>
<reference evidence="1" key="1">
    <citation type="submission" date="2020-10" db="EMBL/GenBank/DDBJ databases">
        <authorList>
            <person name="Gilroy R."/>
        </authorList>
    </citation>
    <scope>NUCLEOTIDE SEQUENCE</scope>
    <source>
        <strain evidence="1">CHK189-12415</strain>
    </source>
</reference>
<evidence type="ECO:0000313" key="2">
    <source>
        <dbReference type="Proteomes" id="UP000824241"/>
    </source>
</evidence>
<comment type="caution">
    <text evidence="1">The sequence shown here is derived from an EMBL/GenBank/DDBJ whole genome shotgun (WGS) entry which is preliminary data.</text>
</comment>
<dbReference type="Proteomes" id="UP000824241">
    <property type="component" value="Unassembled WGS sequence"/>
</dbReference>
<dbReference type="Gene3D" id="3.40.50.300">
    <property type="entry name" value="P-loop containing nucleotide triphosphate hydrolases"/>
    <property type="match status" value="1"/>
</dbReference>
<dbReference type="AlphaFoldDB" id="A0A9D1DZ47"/>
<organism evidence="1 2">
    <name type="scientific">Candidatus Faecivivens stercoravium</name>
    <dbReference type="NCBI Taxonomy" id="2840803"/>
    <lineage>
        <taxon>Bacteria</taxon>
        <taxon>Bacillati</taxon>
        <taxon>Bacillota</taxon>
        <taxon>Clostridia</taxon>
        <taxon>Eubacteriales</taxon>
        <taxon>Oscillospiraceae</taxon>
        <taxon>Oscillospiraceae incertae sedis</taxon>
        <taxon>Candidatus Faecivivens</taxon>
    </lineage>
</organism>
<dbReference type="SUPFAM" id="SSF52540">
    <property type="entry name" value="P-loop containing nucleoside triphosphate hydrolases"/>
    <property type="match status" value="1"/>
</dbReference>
<feature type="non-terminal residue" evidence="1">
    <location>
        <position position="127"/>
    </location>
</feature>
<protein>
    <submittedName>
        <fullName evidence="1">Uncharacterized protein</fullName>
    </submittedName>
</protein>